<dbReference type="AlphaFoldDB" id="A0A915YVV9"/>
<keyword evidence="4" id="KW-0812">Transmembrane</keyword>
<organism evidence="5 6">
    <name type="scientific">Rhizophagus irregularis</name>
    <dbReference type="NCBI Taxonomy" id="588596"/>
    <lineage>
        <taxon>Eukaryota</taxon>
        <taxon>Fungi</taxon>
        <taxon>Fungi incertae sedis</taxon>
        <taxon>Mucoromycota</taxon>
        <taxon>Glomeromycotina</taxon>
        <taxon>Glomeromycetes</taxon>
        <taxon>Glomerales</taxon>
        <taxon>Glomeraceae</taxon>
        <taxon>Rhizophagus</taxon>
    </lineage>
</organism>
<sequence length="608" mass="67930">MTPFKPSTESSHSATLIDNKLYILGGVDLNSKMLNEFFYLDVSVPFNTQELSWQDLSNINMVPIHHSAASVKGGPNNDTLFLYGGGTTGPIRQIMASVYTFDSQSIVWSIPKIAEVNTIRKWGLTGVIDYNGKVYLWGGKMTNEVFSNDMLILDTINPSWNKGSIVNAPIPRAYYGATLLPNNRIIYIGGYNDNTVSFYPKTAYIAKGTALTLSEVYIYDTINDNWNTKTTSGKIPSNRAGHSTILGLDGQRIIMFGGFYSYPGYLDTTLYVLDLNNYNWYIPKISGKIPKPRLYHKANVIGKYMVISFGQGYDKTVESDILLLDISNNDEYIWTTTFDPKVPSPPPSPSPSPSPSTSPSTSSSSLPSLSPSPSPSSLSSPTNDSGKIAGAVVGTLLSGILLLVGSFLIYKWNKNKQNQKTIYENENDNDHSQEEKELPAIRDIHNYEQEINNNEQEIIQINQIPRNENTSNNEPIIIPPPIINKNNYHKQEIILSPENGNTTNHEPIIIPVNDYYHGQEIVRTFQNENTTSNHEPIIPEPAVVNTNNYNYGQEVISTPNNNNRISTQFLKDEIIQAIKQEIGQNLKNEILQAVREENLNNFNATKNK</sequence>
<accession>A0A915YVV9</accession>
<protein>
    <recommendedName>
        <fullName evidence="7">Galactose oxidase</fullName>
    </recommendedName>
</protein>
<evidence type="ECO:0000256" key="2">
    <source>
        <dbReference type="ARBA" id="ARBA00022737"/>
    </source>
</evidence>
<reference evidence="5" key="1">
    <citation type="submission" date="2020-05" db="EMBL/GenBank/DDBJ databases">
        <authorList>
            <person name="Rincon C."/>
            <person name="Sanders R I."/>
            <person name="Robbins C."/>
            <person name="Chaturvedi A."/>
        </authorList>
    </citation>
    <scope>NUCLEOTIDE SEQUENCE</scope>
    <source>
        <strain evidence="5">CHB12</strain>
    </source>
</reference>
<keyword evidence="2" id="KW-0677">Repeat</keyword>
<feature type="compositionally biased region" description="Low complexity" evidence="3">
    <location>
        <begin position="357"/>
        <end position="382"/>
    </location>
</feature>
<comment type="caution">
    <text evidence="5">The sequence shown here is derived from an EMBL/GenBank/DDBJ whole genome shotgun (WGS) entry which is preliminary data.</text>
</comment>
<keyword evidence="4" id="KW-0472">Membrane</keyword>
<feature type="transmembrane region" description="Helical" evidence="4">
    <location>
        <begin position="388"/>
        <end position="410"/>
    </location>
</feature>
<evidence type="ECO:0008006" key="7">
    <source>
        <dbReference type="Google" id="ProtNLM"/>
    </source>
</evidence>
<name>A0A915YVV9_9GLOM</name>
<dbReference type="Pfam" id="PF24681">
    <property type="entry name" value="Kelch_KLHDC2_KLHL20_DRC7"/>
    <property type="match status" value="2"/>
</dbReference>
<feature type="compositionally biased region" description="Pro residues" evidence="3">
    <location>
        <begin position="342"/>
        <end position="356"/>
    </location>
</feature>
<dbReference type="EMBL" id="CAGKOT010000005">
    <property type="protein sequence ID" value="CAB5343442.1"/>
    <property type="molecule type" value="Genomic_DNA"/>
</dbReference>
<evidence type="ECO:0000256" key="1">
    <source>
        <dbReference type="ARBA" id="ARBA00022441"/>
    </source>
</evidence>
<dbReference type="OrthoDB" id="432528at2759"/>
<dbReference type="Proteomes" id="UP000684084">
    <property type="component" value="Unassembled WGS sequence"/>
</dbReference>
<dbReference type="VEuPathDB" id="FungiDB:RhiirFUN_024453"/>
<keyword evidence="1" id="KW-0880">Kelch repeat</keyword>
<evidence type="ECO:0000256" key="3">
    <source>
        <dbReference type="SAM" id="MobiDB-lite"/>
    </source>
</evidence>
<gene>
    <name evidence="5" type="ORF">CHRIB12_LOCUS3851</name>
</gene>
<evidence type="ECO:0000256" key="4">
    <source>
        <dbReference type="SAM" id="Phobius"/>
    </source>
</evidence>
<evidence type="ECO:0000313" key="6">
    <source>
        <dbReference type="Proteomes" id="UP000684084"/>
    </source>
</evidence>
<proteinExistence type="predicted"/>
<keyword evidence="4" id="KW-1133">Transmembrane helix</keyword>
<evidence type="ECO:0000313" key="5">
    <source>
        <dbReference type="EMBL" id="CAB5343442.1"/>
    </source>
</evidence>
<feature type="region of interest" description="Disordered" evidence="3">
    <location>
        <begin position="337"/>
        <end position="384"/>
    </location>
</feature>
<dbReference type="PANTHER" id="PTHR46093">
    <property type="entry name" value="ACYL-COA-BINDING DOMAIN-CONTAINING PROTEIN 5"/>
    <property type="match status" value="1"/>
</dbReference>
<dbReference type="PANTHER" id="PTHR46093:SF18">
    <property type="entry name" value="FIBRONECTIN TYPE-III DOMAIN-CONTAINING PROTEIN"/>
    <property type="match status" value="1"/>
</dbReference>